<dbReference type="Gene3D" id="1.20.272.10">
    <property type="match status" value="1"/>
</dbReference>
<dbReference type="GO" id="GO:0003887">
    <property type="term" value="F:DNA-directed DNA polymerase activity"/>
    <property type="evidence" value="ECO:0007669"/>
    <property type="project" value="UniProtKB-KW"/>
</dbReference>
<dbReference type="Gene3D" id="1.10.8.60">
    <property type="match status" value="1"/>
</dbReference>
<accession>U2DWS3</accession>
<evidence type="ECO:0000313" key="6">
    <source>
        <dbReference type="EMBL" id="ERI86107.1"/>
    </source>
</evidence>
<dbReference type="PANTHER" id="PTHR34388">
    <property type="entry name" value="DNA POLYMERASE III SUBUNIT DELTA"/>
    <property type="match status" value="1"/>
</dbReference>
<dbReference type="GO" id="GO:0003677">
    <property type="term" value="F:DNA binding"/>
    <property type="evidence" value="ECO:0007669"/>
    <property type="project" value="InterPro"/>
</dbReference>
<dbReference type="InterPro" id="IPR005790">
    <property type="entry name" value="DNA_polIII_delta"/>
</dbReference>
<evidence type="ECO:0000256" key="1">
    <source>
        <dbReference type="ARBA" id="ARBA00022679"/>
    </source>
</evidence>
<dbReference type="AlphaFoldDB" id="U2DWS3"/>
<dbReference type="Proteomes" id="UP000016496">
    <property type="component" value="Unassembled WGS sequence"/>
</dbReference>
<keyword evidence="4" id="KW-0239">DNA-directed DNA polymerase</keyword>
<dbReference type="Gene3D" id="3.40.50.300">
    <property type="entry name" value="P-loop containing nucleotide triphosphate hydrolases"/>
    <property type="match status" value="1"/>
</dbReference>
<name>U2DWS3_9BACE</name>
<dbReference type="PATRIC" id="fig|1321819.3.peg.1005"/>
<feature type="domain" description="DNA polymerase III delta N-terminal" evidence="5">
    <location>
        <begin position="35"/>
        <end position="149"/>
    </location>
</feature>
<evidence type="ECO:0000256" key="3">
    <source>
        <dbReference type="ARBA" id="ARBA00022705"/>
    </source>
</evidence>
<reference evidence="6 7" key="1">
    <citation type="submission" date="2013-08" db="EMBL/GenBank/DDBJ databases">
        <authorList>
            <person name="Weinstock G."/>
            <person name="Sodergren E."/>
            <person name="Wylie T."/>
            <person name="Fulton L."/>
            <person name="Fulton R."/>
            <person name="Fronick C."/>
            <person name="O'Laughlin M."/>
            <person name="Godfrey J."/>
            <person name="Miner T."/>
            <person name="Herter B."/>
            <person name="Appelbaum E."/>
            <person name="Cordes M."/>
            <person name="Lek S."/>
            <person name="Wollam A."/>
            <person name="Pepin K.H."/>
            <person name="Palsikar V.B."/>
            <person name="Mitreva M."/>
            <person name="Wilson R.K."/>
        </authorList>
    </citation>
    <scope>NUCLEOTIDE SEQUENCE [LARGE SCALE GENOMIC DNA]</scope>
    <source>
        <strain evidence="6 7">F0041</strain>
    </source>
</reference>
<dbReference type="GO" id="GO:0009360">
    <property type="term" value="C:DNA polymerase III complex"/>
    <property type="evidence" value="ECO:0007669"/>
    <property type="project" value="InterPro"/>
</dbReference>
<protein>
    <submittedName>
        <fullName evidence="6">DNA polymerase III, delta subunit</fullName>
    </submittedName>
</protein>
<comment type="caution">
    <text evidence="6">The sequence shown here is derived from an EMBL/GenBank/DDBJ whole genome shotgun (WGS) entry which is preliminary data.</text>
</comment>
<evidence type="ECO:0000256" key="4">
    <source>
        <dbReference type="ARBA" id="ARBA00022932"/>
    </source>
</evidence>
<dbReference type="PANTHER" id="PTHR34388:SF1">
    <property type="entry name" value="DNA POLYMERASE III SUBUNIT DELTA"/>
    <property type="match status" value="1"/>
</dbReference>
<organism evidence="6 7">
    <name type="scientific">Bacteroides pyogenes F0041</name>
    <dbReference type="NCBI Taxonomy" id="1321819"/>
    <lineage>
        <taxon>Bacteria</taxon>
        <taxon>Pseudomonadati</taxon>
        <taxon>Bacteroidota</taxon>
        <taxon>Bacteroidia</taxon>
        <taxon>Bacteroidales</taxon>
        <taxon>Bacteroidaceae</taxon>
        <taxon>Bacteroides</taxon>
    </lineage>
</organism>
<keyword evidence="3" id="KW-0235">DNA replication</keyword>
<dbReference type="SUPFAM" id="SSF52540">
    <property type="entry name" value="P-loop containing nucleoside triphosphate hydrolases"/>
    <property type="match status" value="1"/>
</dbReference>
<dbReference type="GO" id="GO:0006261">
    <property type="term" value="P:DNA-templated DNA replication"/>
    <property type="evidence" value="ECO:0007669"/>
    <property type="project" value="TreeGrafter"/>
</dbReference>
<proteinExistence type="predicted"/>
<dbReference type="HOGENOM" id="CLU_044694_3_0_10"/>
<dbReference type="InterPro" id="IPR027417">
    <property type="entry name" value="P-loop_NTPase"/>
</dbReference>
<evidence type="ECO:0000256" key="2">
    <source>
        <dbReference type="ARBA" id="ARBA00022695"/>
    </source>
</evidence>
<keyword evidence="1" id="KW-0808">Transferase</keyword>
<evidence type="ECO:0000313" key="7">
    <source>
        <dbReference type="Proteomes" id="UP000016496"/>
    </source>
</evidence>
<sequence>MVSGKKKEIEYMAKQELTCDDILKELKAKQYRPIYYLMGEESYYIDLIADYIAENVLNETEKEFNLTVMYGSDVDVATMINTAKRYPMMSEHQVVIVKEAQSIRNMEELSYYLQKPLHSTILVICHKHGTLDRRKKLAVEIEKAGVLFESKKCREAQLPAFITSYMKQKGIDMEPKATSMLADFVGADLSRLTGELEKLVITLPAGSKRITPEQIEKNIGISKDYNNFELKSALIEKDVLKANRIIKYFEENPKTNPIQMTLSLLFSFYSNLMLAYYAPDKSENGIAAMLGLKTPWQARDYIAAMHKYSGVKTMKIIGEIRYADAKSKGVENSSQTEGDILRELVFKILH</sequence>
<dbReference type="EMBL" id="AWSV01000058">
    <property type="protein sequence ID" value="ERI86107.1"/>
    <property type="molecule type" value="Genomic_DNA"/>
</dbReference>
<dbReference type="NCBIfam" id="TIGR01128">
    <property type="entry name" value="holA"/>
    <property type="match status" value="1"/>
</dbReference>
<keyword evidence="2" id="KW-0548">Nucleotidyltransferase</keyword>
<evidence type="ECO:0000259" key="5">
    <source>
        <dbReference type="Pfam" id="PF06144"/>
    </source>
</evidence>
<dbReference type="Pfam" id="PF06144">
    <property type="entry name" value="DNA_pol3_delta"/>
    <property type="match status" value="1"/>
</dbReference>
<gene>
    <name evidence="6" type="ORF">HMPREF1981_01092</name>
</gene>
<dbReference type="InterPro" id="IPR010372">
    <property type="entry name" value="DNA_pol3_delta_N"/>
</dbReference>